<dbReference type="Proteomes" id="UP000238218">
    <property type="component" value="Unassembled WGS sequence"/>
</dbReference>
<name>A0ABX5F6P2_9CHRO</name>
<dbReference type="InterPro" id="IPR036188">
    <property type="entry name" value="FAD/NAD-bd_sf"/>
</dbReference>
<evidence type="ECO:0000313" key="2">
    <source>
        <dbReference type="Proteomes" id="UP000238218"/>
    </source>
</evidence>
<dbReference type="PANTHER" id="PTHR46313">
    <property type="match status" value="1"/>
</dbReference>
<dbReference type="Pfam" id="PF13450">
    <property type="entry name" value="NAD_binding_8"/>
    <property type="match status" value="1"/>
</dbReference>
<dbReference type="PANTHER" id="PTHR46313:SF3">
    <property type="entry name" value="PROLYCOPENE ISOMERASE, CHLOROPLASTIC"/>
    <property type="match status" value="1"/>
</dbReference>
<protein>
    <submittedName>
        <fullName evidence="1">Carotene isomerase</fullName>
    </submittedName>
</protein>
<dbReference type="EMBL" id="PVWP01000006">
    <property type="protein sequence ID" value="PSB37235.1"/>
    <property type="molecule type" value="Genomic_DNA"/>
</dbReference>
<comment type="caution">
    <text evidence="1">The sequence shown here is derived from an EMBL/GenBank/DDBJ whole genome shotgun (WGS) entry which is preliminary data.</text>
</comment>
<dbReference type="Gene3D" id="3.90.660.50">
    <property type="match status" value="1"/>
</dbReference>
<dbReference type="PRINTS" id="PR00411">
    <property type="entry name" value="PNDRDTASEI"/>
</dbReference>
<accession>A0ABX5F6P2</accession>
<sequence length="523" mass="55386">MVAARPRGPSKVDLIVVGSGLGGLCAGAIAARHGLEVLVLEAHTTPGGAAHGFRRGPFHFESGPSLWSGLGQWPSTNPLAQVLRAVGESLPVATYRDWGLLLPEGSLRVGVGQAPFLALLRDLRGPAVAAEWDRFLTALRPSCEAARSLPLLALRPGAGLATTLGGGNALRLLGQAGRLAALGGAFGPIARRHLSDPFLLHWVDLLCFLISGLPMDQTSAAAMATLFGEWFEPEACLDCPIGGSAAVAAALVRGMERHGGRLRTGAAVEEILVEQGRAVGVRLANGERLEAGLGVIANTSPWDLLALLPEAAVPSRWRRHQAATPACAGFLHWHLALRGDDLDHLPIHHVWVGDWQRGIGAERNMVVLSMPSLLDPSCAPPGHQVLHGYTPANEPWELWQGLERGSAAYEALKRERCAVFGEALERVLPDWRERAVLELQGTPLTHRHYLRIHQGSYGPAWPANAGPFPGGSTPVEGLVLCGAGVFPGIGVPPVAVSGAMAAHRFVGARQQRQLLEEMGLTPA</sequence>
<dbReference type="InterPro" id="IPR045892">
    <property type="entry name" value="CrtISO-like"/>
</dbReference>
<dbReference type="Gene3D" id="3.50.50.60">
    <property type="entry name" value="FAD/NAD(P)-binding domain"/>
    <property type="match status" value="2"/>
</dbReference>
<dbReference type="GO" id="GO:0016853">
    <property type="term" value="F:isomerase activity"/>
    <property type="evidence" value="ECO:0007669"/>
    <property type="project" value="UniProtKB-KW"/>
</dbReference>
<reference evidence="1 2" key="1">
    <citation type="submission" date="2018-02" db="EMBL/GenBank/DDBJ databases">
        <authorList>
            <person name="Moore K."/>
            <person name="Momper L."/>
        </authorList>
    </citation>
    <scope>NUCLEOTIDE SEQUENCE [LARGE SCALE GENOMIC DNA]</scope>
    <source>
        <strain evidence="1 2">CCALA 015</strain>
    </source>
</reference>
<evidence type="ECO:0000313" key="1">
    <source>
        <dbReference type="EMBL" id="PSB37235.1"/>
    </source>
</evidence>
<organism evidence="1 2">
    <name type="scientific">Aphanothece cf. minutissima CCALA 015</name>
    <dbReference type="NCBI Taxonomy" id="2107695"/>
    <lineage>
        <taxon>Bacteria</taxon>
        <taxon>Bacillati</taxon>
        <taxon>Cyanobacteriota</taxon>
        <taxon>Cyanophyceae</taxon>
        <taxon>Oscillatoriophycideae</taxon>
        <taxon>Chroococcales</taxon>
        <taxon>Aphanothecaceae</taxon>
        <taxon>Aphanothece</taxon>
    </lineage>
</organism>
<gene>
    <name evidence="1" type="ORF">C7B81_09770</name>
</gene>
<dbReference type="SUPFAM" id="SSF51905">
    <property type="entry name" value="FAD/NAD(P)-binding domain"/>
    <property type="match status" value="1"/>
</dbReference>
<reference evidence="1 2" key="2">
    <citation type="submission" date="2018-03" db="EMBL/GenBank/DDBJ databases">
        <title>The ancient ancestry and fast evolution of plastids.</title>
        <authorList>
            <person name="Moore K.R."/>
            <person name="Magnabosco C."/>
            <person name="Momper L."/>
            <person name="Gold D.A."/>
            <person name="Bosak T."/>
            <person name="Fournier G.P."/>
        </authorList>
    </citation>
    <scope>NUCLEOTIDE SEQUENCE [LARGE SCALE GENOMIC DNA]</scope>
    <source>
        <strain evidence="1 2">CCALA 015</strain>
    </source>
</reference>
<keyword evidence="1" id="KW-0413">Isomerase</keyword>
<proteinExistence type="predicted"/>
<keyword evidence="2" id="KW-1185">Reference proteome</keyword>